<dbReference type="VEuPathDB" id="VectorBase:HLOH_055285"/>
<evidence type="ECO:0000256" key="1">
    <source>
        <dbReference type="SAM" id="MobiDB-lite"/>
    </source>
</evidence>
<dbReference type="EMBL" id="JABSTR010000001">
    <property type="protein sequence ID" value="KAH9362290.1"/>
    <property type="molecule type" value="Genomic_DNA"/>
</dbReference>
<reference evidence="2 3" key="1">
    <citation type="journal article" date="2020" name="Cell">
        <title>Large-Scale Comparative Analyses of Tick Genomes Elucidate Their Genetic Diversity and Vector Capacities.</title>
        <authorList>
            <consortium name="Tick Genome and Microbiome Consortium (TIGMIC)"/>
            <person name="Jia N."/>
            <person name="Wang J."/>
            <person name="Shi W."/>
            <person name="Du L."/>
            <person name="Sun Y."/>
            <person name="Zhan W."/>
            <person name="Jiang J.F."/>
            <person name="Wang Q."/>
            <person name="Zhang B."/>
            <person name="Ji P."/>
            <person name="Bell-Sakyi L."/>
            <person name="Cui X.M."/>
            <person name="Yuan T.T."/>
            <person name="Jiang B.G."/>
            <person name="Yang W.F."/>
            <person name="Lam T.T."/>
            <person name="Chang Q.C."/>
            <person name="Ding S.J."/>
            <person name="Wang X.J."/>
            <person name="Zhu J.G."/>
            <person name="Ruan X.D."/>
            <person name="Zhao L."/>
            <person name="Wei J.T."/>
            <person name="Ye R.Z."/>
            <person name="Que T.C."/>
            <person name="Du C.H."/>
            <person name="Zhou Y.H."/>
            <person name="Cheng J.X."/>
            <person name="Dai P.F."/>
            <person name="Guo W.B."/>
            <person name="Han X.H."/>
            <person name="Huang E.J."/>
            <person name="Li L.F."/>
            <person name="Wei W."/>
            <person name="Gao Y.C."/>
            <person name="Liu J.Z."/>
            <person name="Shao H.Z."/>
            <person name="Wang X."/>
            <person name="Wang C.C."/>
            <person name="Yang T.C."/>
            <person name="Huo Q.B."/>
            <person name="Li W."/>
            <person name="Chen H.Y."/>
            <person name="Chen S.E."/>
            <person name="Zhou L.G."/>
            <person name="Ni X.B."/>
            <person name="Tian J.H."/>
            <person name="Sheng Y."/>
            <person name="Liu T."/>
            <person name="Pan Y.S."/>
            <person name="Xia L.Y."/>
            <person name="Li J."/>
            <person name="Zhao F."/>
            <person name="Cao W.C."/>
        </authorList>
    </citation>
    <scope>NUCLEOTIDE SEQUENCE [LARGE SCALE GENOMIC DNA]</scope>
    <source>
        <strain evidence="2">HaeL-2018</strain>
    </source>
</reference>
<evidence type="ECO:0000313" key="2">
    <source>
        <dbReference type="EMBL" id="KAH9362290.1"/>
    </source>
</evidence>
<organism evidence="2 3">
    <name type="scientific">Haemaphysalis longicornis</name>
    <name type="common">Bush tick</name>
    <dbReference type="NCBI Taxonomy" id="44386"/>
    <lineage>
        <taxon>Eukaryota</taxon>
        <taxon>Metazoa</taxon>
        <taxon>Ecdysozoa</taxon>
        <taxon>Arthropoda</taxon>
        <taxon>Chelicerata</taxon>
        <taxon>Arachnida</taxon>
        <taxon>Acari</taxon>
        <taxon>Parasitiformes</taxon>
        <taxon>Ixodida</taxon>
        <taxon>Ixodoidea</taxon>
        <taxon>Ixodidae</taxon>
        <taxon>Haemaphysalinae</taxon>
        <taxon>Haemaphysalis</taxon>
    </lineage>
</organism>
<dbReference type="AlphaFoldDB" id="A0A9J6FGV8"/>
<gene>
    <name evidence="2" type="ORF">HPB48_002268</name>
</gene>
<name>A0A9J6FGV8_HAELO</name>
<sequence>MEAMDDSGRRTCTITRTRRHAYRSGEMGNTEEATVAPPSTPSGDSRNHPFQDRLLSLPAPRSTPSLSLSLMEALAERYEGNKIQGEVTFFFPYIRHAAASAAGVRRSCRGAAGALETRAKPCVTKTPARGSASGRSPCDHASAYVTTHELRLPSAGRRGRQTLPPDWIYPRHMQWSRNGARAHATRLFAARLIDDANRGREAHAYISASE</sequence>
<comment type="caution">
    <text evidence="2">The sequence shown here is derived from an EMBL/GenBank/DDBJ whole genome shotgun (WGS) entry which is preliminary data.</text>
</comment>
<proteinExistence type="predicted"/>
<feature type="region of interest" description="Disordered" evidence="1">
    <location>
        <begin position="1"/>
        <end position="62"/>
    </location>
</feature>
<protein>
    <submittedName>
        <fullName evidence="2">Uncharacterized protein</fullName>
    </submittedName>
</protein>
<dbReference type="Proteomes" id="UP000821853">
    <property type="component" value="Chromosome 1"/>
</dbReference>
<keyword evidence="3" id="KW-1185">Reference proteome</keyword>
<accession>A0A9J6FGV8</accession>
<evidence type="ECO:0000313" key="3">
    <source>
        <dbReference type="Proteomes" id="UP000821853"/>
    </source>
</evidence>